<accession>A0ABQ9UQD9</accession>
<keyword evidence="3" id="KW-1185">Reference proteome</keyword>
<reference evidence="2 3" key="1">
    <citation type="submission" date="2023-05" db="EMBL/GenBank/DDBJ databases">
        <title>B98-5 Cell Line De Novo Hybrid Assembly: An Optical Mapping Approach.</title>
        <authorList>
            <person name="Kananen K."/>
            <person name="Auerbach J.A."/>
            <person name="Kautto E."/>
            <person name="Blachly J.S."/>
        </authorList>
    </citation>
    <scope>NUCLEOTIDE SEQUENCE [LARGE SCALE GENOMIC DNA]</scope>
    <source>
        <strain evidence="2">B95-8</strain>
        <tissue evidence="2">Cell line</tissue>
    </source>
</reference>
<evidence type="ECO:0000313" key="3">
    <source>
        <dbReference type="Proteomes" id="UP001266305"/>
    </source>
</evidence>
<organism evidence="2 3">
    <name type="scientific">Saguinus oedipus</name>
    <name type="common">Cotton-top tamarin</name>
    <name type="synonym">Oedipomidas oedipus</name>
    <dbReference type="NCBI Taxonomy" id="9490"/>
    <lineage>
        <taxon>Eukaryota</taxon>
        <taxon>Metazoa</taxon>
        <taxon>Chordata</taxon>
        <taxon>Craniata</taxon>
        <taxon>Vertebrata</taxon>
        <taxon>Euteleostomi</taxon>
        <taxon>Mammalia</taxon>
        <taxon>Eutheria</taxon>
        <taxon>Euarchontoglires</taxon>
        <taxon>Primates</taxon>
        <taxon>Haplorrhini</taxon>
        <taxon>Platyrrhini</taxon>
        <taxon>Cebidae</taxon>
        <taxon>Callitrichinae</taxon>
        <taxon>Saguinus</taxon>
    </lineage>
</organism>
<comment type="caution">
    <text evidence="2">The sequence shown here is derived from an EMBL/GenBank/DDBJ whole genome shotgun (WGS) entry which is preliminary data.</text>
</comment>
<name>A0ABQ9UQD9_SAGOE</name>
<proteinExistence type="predicted"/>
<evidence type="ECO:0000256" key="1">
    <source>
        <dbReference type="SAM" id="MobiDB-lite"/>
    </source>
</evidence>
<feature type="region of interest" description="Disordered" evidence="1">
    <location>
        <begin position="61"/>
        <end position="107"/>
    </location>
</feature>
<evidence type="ECO:0000313" key="2">
    <source>
        <dbReference type="EMBL" id="KAK2099009.1"/>
    </source>
</evidence>
<sequence>MEENGEAVTRAEIDCLTSRWHRAGISSLELREQAPVGNVARTDQRRGGGVAWRRLAVLTPASMDPSPAKASLPALQGEAPGPAELLQGQGREGAELQSSTGPQKSLLHFKWAPMATAERPHFH</sequence>
<dbReference type="EMBL" id="JASSZA010000011">
    <property type="protein sequence ID" value="KAK2099009.1"/>
    <property type="molecule type" value="Genomic_DNA"/>
</dbReference>
<dbReference type="Proteomes" id="UP001266305">
    <property type="component" value="Unassembled WGS sequence"/>
</dbReference>
<protein>
    <submittedName>
        <fullName evidence="2">Uncharacterized protein</fullName>
    </submittedName>
</protein>
<gene>
    <name evidence="2" type="ORF">P7K49_024460</name>
</gene>